<dbReference type="Pfam" id="PF02720">
    <property type="entry name" value="DUF222"/>
    <property type="match status" value="1"/>
</dbReference>
<feature type="region of interest" description="Disordered" evidence="1">
    <location>
        <begin position="316"/>
        <end position="377"/>
    </location>
</feature>
<dbReference type="AlphaFoldDB" id="A0AAW4G973"/>
<proteinExistence type="predicted"/>
<sequence length="561" mass="62225">MSGNRNDPDGGPLAGIDPAHPYDADMYSLMDELKASQRRESHEHWSRYNTVHAIAERCMSTRNTFDGGIIVTGEAECVQRVSRQLSLTRRQAEILIDETITLHENLPEVLDTLRDGITTRWQLQVIASRTALVPADSSIIPILDAEIAATLRNKKGSWTRARLRDMVDRLVFRHDPDLVRERRKEALDNRGMYTHTLDDGTAEITGVMAAENVRIAAKAVRVLADSVCKHDGRTVGQRNSDAMFALLTGILFECCCDRDDCTADVPEPGAAVAAVRSEIIIHVVTDAATLNGAPGIAWIDGHGVISDEHVRDLANRPDATIKPVTPVRTAPTQVAAETPSPPSDHNERDAQDCEARRPQPTAAPIEKPTAPNVAEAPSSDAIVVYPGSQPSDPYRPTTACADFVRIRDGYCTEPGCEQSSFTCDLDHVTEFDHQRPTRGGLTSSENLNAKCRFGHLHKTFGDWIDVQYRDDDGRLVTEYVTPEGYRIPGDAETLEDLFPNLRRIRFEQPAQAPPTPRVITGDDNPLPTNRTAAKHARRRAERARNRRERERREQIDGPAPF</sequence>
<dbReference type="InterPro" id="IPR003615">
    <property type="entry name" value="HNH_nuc"/>
</dbReference>
<accession>A0AAW4G973</accession>
<evidence type="ECO:0000313" key="4">
    <source>
        <dbReference type="Proteomes" id="UP001195196"/>
    </source>
</evidence>
<evidence type="ECO:0000259" key="2">
    <source>
        <dbReference type="Pfam" id="PF02720"/>
    </source>
</evidence>
<evidence type="ECO:0000256" key="1">
    <source>
        <dbReference type="SAM" id="MobiDB-lite"/>
    </source>
</evidence>
<dbReference type="RefSeq" id="WP_204718670.1">
    <property type="nucleotide sequence ID" value="NZ_JAFFGU010000012.1"/>
</dbReference>
<dbReference type="InterPro" id="IPR003870">
    <property type="entry name" value="DUF222"/>
</dbReference>
<protein>
    <submittedName>
        <fullName evidence="3">DUF222 domain-containing protein</fullName>
    </submittedName>
</protein>
<comment type="caution">
    <text evidence="3">The sequence shown here is derived from an EMBL/GenBank/DDBJ whole genome shotgun (WGS) entry which is preliminary data.</text>
</comment>
<name>A0AAW4G973_GORRU</name>
<feature type="compositionally biased region" description="Basic residues" evidence="1">
    <location>
        <begin position="532"/>
        <end position="546"/>
    </location>
</feature>
<feature type="region of interest" description="Disordered" evidence="1">
    <location>
        <begin position="507"/>
        <end position="561"/>
    </location>
</feature>
<reference evidence="3" key="1">
    <citation type="submission" date="2021-02" db="EMBL/GenBank/DDBJ databases">
        <title>Taxonomy, biology and ecology of Rhodococcus bacteria occurring in California pistachio and other woody hosts as revealed by genome sequence analyses.</title>
        <authorList>
            <person name="Riely B."/>
            <person name="Gai Y."/>
        </authorList>
    </citation>
    <scope>NUCLEOTIDE SEQUENCE</scope>
    <source>
        <strain evidence="3">BP-295</strain>
    </source>
</reference>
<dbReference type="EMBL" id="JAFFGU010000012">
    <property type="protein sequence ID" value="MBM7279874.1"/>
    <property type="molecule type" value="Genomic_DNA"/>
</dbReference>
<feature type="compositionally biased region" description="Basic and acidic residues" evidence="1">
    <location>
        <begin position="344"/>
        <end position="357"/>
    </location>
</feature>
<dbReference type="CDD" id="cd00085">
    <property type="entry name" value="HNHc"/>
    <property type="match status" value="1"/>
</dbReference>
<evidence type="ECO:0000313" key="3">
    <source>
        <dbReference type="EMBL" id="MBM7279874.1"/>
    </source>
</evidence>
<dbReference type="Proteomes" id="UP001195196">
    <property type="component" value="Unassembled WGS sequence"/>
</dbReference>
<organism evidence="3 4">
    <name type="scientific">Gordonia rubripertincta</name>
    <name type="common">Rhodococcus corallinus</name>
    <dbReference type="NCBI Taxonomy" id="36822"/>
    <lineage>
        <taxon>Bacteria</taxon>
        <taxon>Bacillati</taxon>
        <taxon>Actinomycetota</taxon>
        <taxon>Actinomycetes</taxon>
        <taxon>Mycobacteriales</taxon>
        <taxon>Gordoniaceae</taxon>
        <taxon>Gordonia</taxon>
    </lineage>
</organism>
<gene>
    <name evidence="3" type="ORF">JTZ10_19175</name>
</gene>
<feature type="domain" description="DUF222" evidence="2">
    <location>
        <begin position="71"/>
        <end position="316"/>
    </location>
</feature>